<dbReference type="InterPro" id="IPR002078">
    <property type="entry name" value="Sigma_54_int"/>
</dbReference>
<evidence type="ECO:0000256" key="5">
    <source>
        <dbReference type="ARBA" id="ARBA00023163"/>
    </source>
</evidence>
<dbReference type="Pfam" id="PF00158">
    <property type="entry name" value="Sigma54_activat"/>
    <property type="match status" value="1"/>
</dbReference>
<dbReference type="SUPFAM" id="SSF52540">
    <property type="entry name" value="P-loop containing nucleoside triphosphate hydrolases"/>
    <property type="match status" value="1"/>
</dbReference>
<protein>
    <submittedName>
        <fullName evidence="8">Sigma 54-interacting transcriptional regulator</fullName>
    </submittedName>
</protein>
<dbReference type="CDD" id="cd00130">
    <property type="entry name" value="PAS"/>
    <property type="match status" value="1"/>
</dbReference>
<reference evidence="8 9" key="1">
    <citation type="submission" date="2021-10" db="EMBL/GenBank/DDBJ databases">
        <title>Lutispora strain m25 sp. nov., a thermophilic, non-spore-forming bacterium isolated from a lab-scale methanogenic bioreactor digesting anaerobic sludge.</title>
        <authorList>
            <person name="El Houari A."/>
            <person name="Mcdonald J."/>
        </authorList>
    </citation>
    <scope>NUCLEOTIDE SEQUENCE [LARGE SCALE GENOMIC DNA]</scope>
    <source>
        <strain evidence="9">m25</strain>
    </source>
</reference>
<dbReference type="Gene3D" id="1.10.8.60">
    <property type="match status" value="1"/>
</dbReference>
<dbReference type="InterPro" id="IPR000014">
    <property type="entry name" value="PAS"/>
</dbReference>
<dbReference type="PROSITE" id="PS00675">
    <property type="entry name" value="SIGMA54_INTERACT_1"/>
    <property type="match status" value="1"/>
</dbReference>
<name>A0ABT1NDA6_9FIRM</name>
<dbReference type="NCBIfam" id="TIGR00229">
    <property type="entry name" value="sensory_box"/>
    <property type="match status" value="1"/>
</dbReference>
<evidence type="ECO:0000256" key="3">
    <source>
        <dbReference type="ARBA" id="ARBA00023015"/>
    </source>
</evidence>
<proteinExistence type="predicted"/>
<dbReference type="InterPro" id="IPR013656">
    <property type="entry name" value="PAS_4"/>
</dbReference>
<organism evidence="8 9">
    <name type="scientific">Lutispora saccharofermentans</name>
    <dbReference type="NCBI Taxonomy" id="3024236"/>
    <lineage>
        <taxon>Bacteria</taxon>
        <taxon>Bacillati</taxon>
        <taxon>Bacillota</taxon>
        <taxon>Clostridia</taxon>
        <taxon>Lutisporales</taxon>
        <taxon>Lutisporaceae</taxon>
        <taxon>Lutispora</taxon>
    </lineage>
</organism>
<gene>
    <name evidence="8" type="ORF">LJD61_06795</name>
</gene>
<evidence type="ECO:0000259" key="6">
    <source>
        <dbReference type="PROSITE" id="PS50045"/>
    </source>
</evidence>
<evidence type="ECO:0000313" key="9">
    <source>
        <dbReference type="Proteomes" id="UP001651880"/>
    </source>
</evidence>
<dbReference type="InterPro" id="IPR003593">
    <property type="entry name" value="AAA+_ATPase"/>
</dbReference>
<dbReference type="InterPro" id="IPR009057">
    <property type="entry name" value="Homeodomain-like_sf"/>
</dbReference>
<dbReference type="SMART" id="SM00091">
    <property type="entry name" value="PAS"/>
    <property type="match status" value="1"/>
</dbReference>
<dbReference type="Pfam" id="PF02954">
    <property type="entry name" value="HTH_8"/>
    <property type="match status" value="1"/>
</dbReference>
<keyword evidence="9" id="KW-1185">Reference proteome</keyword>
<dbReference type="Gene3D" id="3.40.50.300">
    <property type="entry name" value="P-loop containing nucleotide triphosphate hydrolases"/>
    <property type="match status" value="1"/>
</dbReference>
<dbReference type="SUPFAM" id="SSF46689">
    <property type="entry name" value="Homeodomain-like"/>
    <property type="match status" value="1"/>
</dbReference>
<dbReference type="Gene3D" id="1.10.10.60">
    <property type="entry name" value="Homeodomain-like"/>
    <property type="match status" value="1"/>
</dbReference>
<sequence>MDQNKIKQLILDRLEEGIIVLDADLAITFYKPASTEITGFDHEDAVGKSLFEVFPHLDKDSSTFYKAMTTGKPVIDQVQNYVNYKGKSVSILSTTIPVFEDRELVGAFEIFKDLTTVRELSEKVLMLQNELYTKGDGHKALNGTQYTISDIVGESAALLELKNKAKKVANSNSPVFVYGETGTGKELIVQAMHNLSSRRGKPFIAQNCAALPENLLESILFGTAQGSFTGAKDRPGLFELADGGTLFLDEINSMNLELQSKLLRVIQDGVIRRIGGSDTKKVNVRIIAASNMDPNMMLEQNIIRKDLFYRLNVIYLYVPSLRERKEDIPILTNYFIDVFNRKMNKDIKGVTGEVLDRFFNGDWPGNVRELENTIESAMNFTDGDYIGLPDLQYYSILRQTSAFKGKESPEIPKGLGLKDAVGEYEKSVIISAIDEAGGNRAKAARMLKIPKQTLHGKLKRLGIKSRGEERE</sequence>
<keyword evidence="2" id="KW-0067">ATP-binding</keyword>
<feature type="domain" description="PAS" evidence="7">
    <location>
        <begin position="2"/>
        <end position="54"/>
    </location>
</feature>
<dbReference type="InterPro" id="IPR058031">
    <property type="entry name" value="AAA_lid_NorR"/>
</dbReference>
<dbReference type="InterPro" id="IPR025662">
    <property type="entry name" value="Sigma_54_int_dom_ATP-bd_1"/>
</dbReference>
<feature type="domain" description="Sigma-54 factor interaction" evidence="6">
    <location>
        <begin position="151"/>
        <end position="379"/>
    </location>
</feature>
<dbReference type="PROSITE" id="PS50112">
    <property type="entry name" value="PAS"/>
    <property type="match status" value="1"/>
</dbReference>
<dbReference type="Pfam" id="PF25601">
    <property type="entry name" value="AAA_lid_14"/>
    <property type="match status" value="1"/>
</dbReference>
<dbReference type="PRINTS" id="PR01590">
    <property type="entry name" value="HTHFIS"/>
</dbReference>
<accession>A0ABT1NDA6</accession>
<dbReference type="RefSeq" id="WP_255226776.1">
    <property type="nucleotide sequence ID" value="NZ_JAJEKE010000004.1"/>
</dbReference>
<dbReference type="InterPro" id="IPR035965">
    <property type="entry name" value="PAS-like_dom_sf"/>
</dbReference>
<keyword evidence="5" id="KW-0804">Transcription</keyword>
<dbReference type="SMART" id="SM00382">
    <property type="entry name" value="AAA"/>
    <property type="match status" value="1"/>
</dbReference>
<comment type="caution">
    <text evidence="8">The sequence shown here is derived from an EMBL/GenBank/DDBJ whole genome shotgun (WGS) entry which is preliminary data.</text>
</comment>
<dbReference type="PROSITE" id="PS00688">
    <property type="entry name" value="SIGMA54_INTERACT_3"/>
    <property type="match status" value="1"/>
</dbReference>
<dbReference type="PROSITE" id="PS00676">
    <property type="entry name" value="SIGMA54_INTERACT_2"/>
    <property type="match status" value="1"/>
</dbReference>
<keyword evidence="3" id="KW-0805">Transcription regulation</keyword>
<evidence type="ECO:0000256" key="1">
    <source>
        <dbReference type="ARBA" id="ARBA00022741"/>
    </source>
</evidence>
<dbReference type="InterPro" id="IPR027417">
    <property type="entry name" value="P-loop_NTPase"/>
</dbReference>
<dbReference type="PANTHER" id="PTHR32071:SF74">
    <property type="entry name" value="TRANSCRIPTIONAL ACTIVATOR ROCR"/>
    <property type="match status" value="1"/>
</dbReference>
<dbReference type="InterPro" id="IPR025944">
    <property type="entry name" value="Sigma_54_int_dom_CS"/>
</dbReference>
<dbReference type="Pfam" id="PF08448">
    <property type="entry name" value="PAS_4"/>
    <property type="match status" value="1"/>
</dbReference>
<keyword evidence="4" id="KW-0238">DNA-binding</keyword>
<dbReference type="Gene3D" id="3.30.450.20">
    <property type="entry name" value="PAS domain"/>
    <property type="match status" value="1"/>
</dbReference>
<evidence type="ECO:0000259" key="7">
    <source>
        <dbReference type="PROSITE" id="PS50112"/>
    </source>
</evidence>
<dbReference type="SUPFAM" id="SSF55785">
    <property type="entry name" value="PYP-like sensor domain (PAS domain)"/>
    <property type="match status" value="1"/>
</dbReference>
<dbReference type="InterPro" id="IPR002197">
    <property type="entry name" value="HTH_Fis"/>
</dbReference>
<dbReference type="PROSITE" id="PS50045">
    <property type="entry name" value="SIGMA54_INTERACT_4"/>
    <property type="match status" value="1"/>
</dbReference>
<dbReference type="EMBL" id="JAJEKE010000004">
    <property type="protein sequence ID" value="MCQ1529258.1"/>
    <property type="molecule type" value="Genomic_DNA"/>
</dbReference>
<keyword evidence="1" id="KW-0547">Nucleotide-binding</keyword>
<evidence type="ECO:0000313" key="8">
    <source>
        <dbReference type="EMBL" id="MCQ1529258.1"/>
    </source>
</evidence>
<dbReference type="InterPro" id="IPR025943">
    <property type="entry name" value="Sigma_54_int_dom_ATP-bd_2"/>
</dbReference>
<dbReference type="PANTHER" id="PTHR32071">
    <property type="entry name" value="TRANSCRIPTIONAL REGULATORY PROTEIN"/>
    <property type="match status" value="1"/>
</dbReference>
<evidence type="ECO:0000256" key="4">
    <source>
        <dbReference type="ARBA" id="ARBA00023125"/>
    </source>
</evidence>
<dbReference type="CDD" id="cd00009">
    <property type="entry name" value="AAA"/>
    <property type="match status" value="1"/>
</dbReference>
<dbReference type="Proteomes" id="UP001651880">
    <property type="component" value="Unassembled WGS sequence"/>
</dbReference>
<evidence type="ECO:0000256" key="2">
    <source>
        <dbReference type="ARBA" id="ARBA00022840"/>
    </source>
</evidence>